<dbReference type="Pfam" id="PF02518">
    <property type="entry name" value="HATPase_c"/>
    <property type="match status" value="1"/>
</dbReference>
<dbReference type="SMART" id="SM00387">
    <property type="entry name" value="HATPase_c"/>
    <property type="match status" value="1"/>
</dbReference>
<evidence type="ECO:0000256" key="1">
    <source>
        <dbReference type="ARBA" id="ARBA00022679"/>
    </source>
</evidence>
<reference evidence="7 8" key="1">
    <citation type="submission" date="2024-09" db="EMBL/GenBank/DDBJ databases">
        <authorList>
            <person name="Sun Q."/>
            <person name="Mori K."/>
        </authorList>
    </citation>
    <scope>NUCLEOTIDE SEQUENCE [LARGE SCALE GENOMIC DNA]</scope>
    <source>
        <strain evidence="7 8">JCM 13503</strain>
    </source>
</reference>
<feature type="transmembrane region" description="Helical" evidence="5">
    <location>
        <begin position="59"/>
        <end position="78"/>
    </location>
</feature>
<evidence type="ECO:0000313" key="8">
    <source>
        <dbReference type="Proteomes" id="UP001589733"/>
    </source>
</evidence>
<evidence type="ECO:0000259" key="6">
    <source>
        <dbReference type="SMART" id="SM00387"/>
    </source>
</evidence>
<dbReference type="RefSeq" id="WP_380010536.1">
    <property type="nucleotide sequence ID" value="NZ_JBHLYR010000041.1"/>
</dbReference>
<keyword evidence="1" id="KW-0808">Transferase</keyword>
<keyword evidence="2 7" id="KW-0418">Kinase</keyword>
<keyword evidence="5" id="KW-0812">Transmembrane</keyword>
<dbReference type="InterPro" id="IPR011712">
    <property type="entry name" value="Sig_transdc_His_kin_sub3_dim/P"/>
</dbReference>
<dbReference type="PANTHER" id="PTHR24421:SF61">
    <property type="entry name" value="OXYGEN SENSOR HISTIDINE KINASE NREB"/>
    <property type="match status" value="1"/>
</dbReference>
<dbReference type="SUPFAM" id="SSF55874">
    <property type="entry name" value="ATPase domain of HSP90 chaperone/DNA topoisomerase II/histidine kinase"/>
    <property type="match status" value="1"/>
</dbReference>
<dbReference type="Pfam" id="PF07730">
    <property type="entry name" value="HisKA_3"/>
    <property type="match status" value="1"/>
</dbReference>
<evidence type="ECO:0000256" key="5">
    <source>
        <dbReference type="SAM" id="Phobius"/>
    </source>
</evidence>
<dbReference type="InterPro" id="IPR003594">
    <property type="entry name" value="HATPase_dom"/>
</dbReference>
<dbReference type="InterPro" id="IPR025828">
    <property type="entry name" value="Put_sensor_dom"/>
</dbReference>
<accession>A0ABV6AZC0</accession>
<dbReference type="GO" id="GO:0016301">
    <property type="term" value="F:kinase activity"/>
    <property type="evidence" value="ECO:0007669"/>
    <property type="project" value="UniProtKB-KW"/>
</dbReference>
<dbReference type="InterPro" id="IPR036890">
    <property type="entry name" value="HATPase_C_sf"/>
</dbReference>
<keyword evidence="3" id="KW-0902">Two-component regulatory system</keyword>
<evidence type="ECO:0000256" key="2">
    <source>
        <dbReference type="ARBA" id="ARBA00022777"/>
    </source>
</evidence>
<dbReference type="EMBL" id="JBHLYR010000041">
    <property type="protein sequence ID" value="MFB9992850.1"/>
    <property type="molecule type" value="Genomic_DNA"/>
</dbReference>
<dbReference type="PANTHER" id="PTHR24421">
    <property type="entry name" value="NITRATE/NITRITE SENSOR PROTEIN NARX-RELATED"/>
    <property type="match status" value="1"/>
</dbReference>
<dbReference type="Pfam" id="PF13796">
    <property type="entry name" value="Sensor"/>
    <property type="match status" value="1"/>
</dbReference>
<sequence length="604" mass="62868">MTAPPPHPPSPAARRGVWHRLFADVLDPYAFRVALYVLLALPAGGLVVGLLTVGVVGGVLTLALVVGAALLLGALWLVGGLADVQRVLAGLLGVSFVRPPPPPAYTGVWPWVRATLSDPATYRALLFHVVQFPLAALCWMVLGTLLALTLGALVSPLWWLYPPLFPLVWRDSTVMPELPVVAGLLVLGFGSLLVLGGVLNLMGRMWTRLTLALLGGDMGYEAARREVMALRRAAGRVALGDDLDATLADLAVQARLASTAQAVALLAPDGTSRASSGTAPTEWLLPAQPAPGLQGAVPQGEADVRYTAGGATLVSFAVTLPPSAGALDGGTLRAVYAPGRRPGPDELAFLLSIADHAGTALHAAQLIERAGTRAGEQERARLARELHDSVAQALYGITLGAKTARATLDRDTEKARASLDYTIRLAEGGVSEMKALLFSLRPDALEEGGLVAALTGHAQAMEARHGLTVFADLPAEPHLTPDAQAAAYRVAQEALHNVVKHARAAQVWLSVAQAGGWVTLTVRDDGRGFDPDVQGRGTLGQRSMRERAAGAGGTLEVRSVQATDSSPQFLSAEASSAESGTTVTLRLPAAPSESLAAVPTGAQP</sequence>
<dbReference type="Gene3D" id="3.30.565.10">
    <property type="entry name" value="Histidine kinase-like ATPase, C-terminal domain"/>
    <property type="match status" value="1"/>
</dbReference>
<keyword evidence="5" id="KW-0472">Membrane</keyword>
<organism evidence="7 8">
    <name type="scientific">Deinococcus oregonensis</name>
    <dbReference type="NCBI Taxonomy" id="1805970"/>
    <lineage>
        <taxon>Bacteria</taxon>
        <taxon>Thermotogati</taxon>
        <taxon>Deinococcota</taxon>
        <taxon>Deinococci</taxon>
        <taxon>Deinococcales</taxon>
        <taxon>Deinococcaceae</taxon>
        <taxon>Deinococcus</taxon>
    </lineage>
</organism>
<proteinExistence type="predicted"/>
<dbReference type="Gene3D" id="1.20.5.1930">
    <property type="match status" value="1"/>
</dbReference>
<evidence type="ECO:0000256" key="4">
    <source>
        <dbReference type="SAM" id="MobiDB-lite"/>
    </source>
</evidence>
<dbReference type="InterPro" id="IPR050482">
    <property type="entry name" value="Sensor_HK_TwoCompSys"/>
</dbReference>
<feature type="transmembrane region" description="Helical" evidence="5">
    <location>
        <begin position="180"/>
        <end position="201"/>
    </location>
</feature>
<feature type="domain" description="Histidine kinase/HSP90-like ATPase" evidence="6">
    <location>
        <begin position="482"/>
        <end position="591"/>
    </location>
</feature>
<keyword evidence="5" id="KW-1133">Transmembrane helix</keyword>
<gene>
    <name evidence="7" type="ORF">ACFFLM_12825</name>
</gene>
<feature type="region of interest" description="Disordered" evidence="4">
    <location>
        <begin position="525"/>
        <end position="604"/>
    </location>
</feature>
<comment type="caution">
    <text evidence="7">The sequence shown here is derived from an EMBL/GenBank/DDBJ whole genome shotgun (WGS) entry which is preliminary data.</text>
</comment>
<dbReference type="CDD" id="cd16917">
    <property type="entry name" value="HATPase_UhpB-NarQ-NarX-like"/>
    <property type="match status" value="1"/>
</dbReference>
<protein>
    <submittedName>
        <fullName evidence="7">Sensor histidine kinase</fullName>
    </submittedName>
</protein>
<name>A0ABV6AZC0_9DEIO</name>
<dbReference type="Proteomes" id="UP001589733">
    <property type="component" value="Unassembled WGS sequence"/>
</dbReference>
<feature type="transmembrane region" description="Helical" evidence="5">
    <location>
        <begin position="132"/>
        <end position="160"/>
    </location>
</feature>
<evidence type="ECO:0000256" key="3">
    <source>
        <dbReference type="ARBA" id="ARBA00023012"/>
    </source>
</evidence>
<feature type="compositionally biased region" description="Polar residues" evidence="4">
    <location>
        <begin position="560"/>
        <end position="569"/>
    </location>
</feature>
<feature type="transmembrane region" description="Helical" evidence="5">
    <location>
        <begin position="29"/>
        <end position="53"/>
    </location>
</feature>
<evidence type="ECO:0000313" key="7">
    <source>
        <dbReference type="EMBL" id="MFB9992850.1"/>
    </source>
</evidence>
<keyword evidence="8" id="KW-1185">Reference proteome</keyword>